<accession>A0A1V6N9Q0</accession>
<dbReference type="OrthoDB" id="10517207at2759"/>
<keyword evidence="2" id="KW-1185">Reference proteome</keyword>
<evidence type="ECO:0000313" key="1">
    <source>
        <dbReference type="EMBL" id="OQD61379.1"/>
    </source>
</evidence>
<reference evidence="2" key="1">
    <citation type="journal article" date="2017" name="Nat. Microbiol.">
        <title>Global analysis of biosynthetic gene clusters reveals vast potential of secondary metabolite production in Penicillium species.</title>
        <authorList>
            <person name="Nielsen J.C."/>
            <person name="Grijseels S."/>
            <person name="Prigent S."/>
            <person name="Ji B."/>
            <person name="Dainat J."/>
            <person name="Nielsen K.F."/>
            <person name="Frisvad J.C."/>
            <person name="Workman M."/>
            <person name="Nielsen J."/>
        </authorList>
    </citation>
    <scope>NUCLEOTIDE SEQUENCE [LARGE SCALE GENOMIC DNA]</scope>
    <source>
        <strain evidence="2">IBT 4502</strain>
    </source>
</reference>
<protein>
    <submittedName>
        <fullName evidence="1">Uncharacterized protein</fullName>
    </submittedName>
</protein>
<dbReference type="AlphaFoldDB" id="A0A1V6N9Q0"/>
<gene>
    <name evidence="1" type="ORF">PENPOL_c017G08102</name>
</gene>
<dbReference type="Proteomes" id="UP000191408">
    <property type="component" value="Unassembled WGS sequence"/>
</dbReference>
<name>A0A1V6N9Q0_PENPO</name>
<comment type="caution">
    <text evidence="1">The sequence shown here is derived from an EMBL/GenBank/DDBJ whole genome shotgun (WGS) entry which is preliminary data.</text>
</comment>
<evidence type="ECO:0000313" key="2">
    <source>
        <dbReference type="Proteomes" id="UP000191408"/>
    </source>
</evidence>
<organism evidence="1 2">
    <name type="scientific">Penicillium polonicum</name>
    <dbReference type="NCBI Taxonomy" id="60169"/>
    <lineage>
        <taxon>Eukaryota</taxon>
        <taxon>Fungi</taxon>
        <taxon>Dikarya</taxon>
        <taxon>Ascomycota</taxon>
        <taxon>Pezizomycotina</taxon>
        <taxon>Eurotiomycetes</taxon>
        <taxon>Eurotiomycetidae</taxon>
        <taxon>Eurotiales</taxon>
        <taxon>Aspergillaceae</taxon>
        <taxon>Penicillium</taxon>
    </lineage>
</organism>
<dbReference type="EMBL" id="MDYM01000017">
    <property type="protein sequence ID" value="OQD61379.1"/>
    <property type="molecule type" value="Genomic_DNA"/>
</dbReference>
<sequence>MAGPRHPPELIRAMAEQMKLLIRDFVTAVTTHQLALNVNAADATDRVYGALYIQALEDMPGEYSSICGDLMKERPAALYAPSFTRLVIQRTRTFLARVVTLVDGYDEGSGDGGDEFESSSAMAARLFPSV</sequence>
<proteinExistence type="predicted"/>